<proteinExistence type="predicted"/>
<dbReference type="RefSeq" id="WP_134446425.1">
    <property type="nucleotide sequence ID" value="NZ_SOFS01000016.1"/>
</dbReference>
<keyword evidence="2" id="KW-1185">Reference proteome</keyword>
<gene>
    <name evidence="1" type="ORF">E3O46_07340</name>
</gene>
<accession>A0ABY2INX0</accession>
<reference evidence="1 2" key="1">
    <citation type="submission" date="2019-03" db="EMBL/GenBank/DDBJ databases">
        <title>Genomics of glacier-inhabiting Cryobacterium strains.</title>
        <authorList>
            <person name="Liu Q."/>
            <person name="Xin Y.-H."/>
        </authorList>
    </citation>
    <scope>NUCLEOTIDE SEQUENCE [LARGE SCALE GENOMIC DNA]</scope>
    <source>
        <strain evidence="1 2">MDB1-5</strain>
    </source>
</reference>
<sequence length="69" mass="7423">MTATLLLGPTSAFVAIPEESFWPEPDAAEAVTHLEFLGQAASAPGETGYSETIAVPAYEWGDPDVHEFW</sequence>
<comment type="caution">
    <text evidence="1">The sequence shown here is derived from an EMBL/GenBank/DDBJ whole genome shotgun (WGS) entry which is preliminary data.</text>
</comment>
<protein>
    <submittedName>
        <fullName evidence="1">Uncharacterized protein</fullName>
    </submittedName>
</protein>
<organism evidence="1 2">
    <name type="scientific">Cryobacterium glucosi</name>
    <dbReference type="NCBI Taxonomy" id="1259175"/>
    <lineage>
        <taxon>Bacteria</taxon>
        <taxon>Bacillati</taxon>
        <taxon>Actinomycetota</taxon>
        <taxon>Actinomycetes</taxon>
        <taxon>Micrococcales</taxon>
        <taxon>Microbacteriaceae</taxon>
        <taxon>Cryobacterium</taxon>
    </lineage>
</organism>
<evidence type="ECO:0000313" key="2">
    <source>
        <dbReference type="Proteomes" id="UP000297604"/>
    </source>
</evidence>
<name>A0ABY2INX0_9MICO</name>
<dbReference type="EMBL" id="SOFS01000016">
    <property type="protein sequence ID" value="TFC21397.1"/>
    <property type="molecule type" value="Genomic_DNA"/>
</dbReference>
<evidence type="ECO:0000313" key="1">
    <source>
        <dbReference type="EMBL" id="TFC21397.1"/>
    </source>
</evidence>
<dbReference type="Proteomes" id="UP000297604">
    <property type="component" value="Unassembled WGS sequence"/>
</dbReference>